<dbReference type="EMBL" id="ATBP01000527">
    <property type="protein sequence ID" value="ETR69927.1"/>
    <property type="molecule type" value="Genomic_DNA"/>
</dbReference>
<evidence type="ECO:0000256" key="1">
    <source>
        <dbReference type="SAM" id="SignalP"/>
    </source>
</evidence>
<proteinExistence type="predicted"/>
<feature type="chain" id="PRO_5010718496" evidence="1">
    <location>
        <begin position="28"/>
        <end position="541"/>
    </location>
</feature>
<dbReference type="Pfam" id="PF19838">
    <property type="entry name" value="LptD_2"/>
    <property type="match status" value="1"/>
</dbReference>
<dbReference type="GO" id="GO:1990351">
    <property type="term" value="C:transporter complex"/>
    <property type="evidence" value="ECO:0007669"/>
    <property type="project" value="TreeGrafter"/>
</dbReference>
<dbReference type="AlphaFoldDB" id="A0A1V1P4Z2"/>
<protein>
    <submittedName>
        <fullName evidence="3">LPS-assembly protein</fullName>
    </submittedName>
</protein>
<evidence type="ECO:0000313" key="4">
    <source>
        <dbReference type="Proteomes" id="UP000189670"/>
    </source>
</evidence>
<accession>A0A1V1P4Z2</accession>
<evidence type="ECO:0000313" key="3">
    <source>
        <dbReference type="EMBL" id="ETR69927.1"/>
    </source>
</evidence>
<dbReference type="GO" id="GO:0009279">
    <property type="term" value="C:cell outer membrane"/>
    <property type="evidence" value="ECO:0007669"/>
    <property type="project" value="TreeGrafter"/>
</dbReference>
<dbReference type="InterPro" id="IPR045659">
    <property type="entry name" value="LptD_2"/>
</dbReference>
<gene>
    <name evidence="3" type="ORF">OMM_03604</name>
</gene>
<dbReference type="InterPro" id="IPR050218">
    <property type="entry name" value="LptD"/>
</dbReference>
<comment type="caution">
    <text evidence="3">The sequence shown here is derived from an EMBL/GenBank/DDBJ whole genome shotgun (WGS) entry which is preliminary data.</text>
</comment>
<reference evidence="4" key="1">
    <citation type="submission" date="2012-11" db="EMBL/GenBank/DDBJ databases">
        <authorList>
            <person name="Lucero-Rivera Y.E."/>
            <person name="Tovar-Ramirez D."/>
        </authorList>
    </citation>
    <scope>NUCLEOTIDE SEQUENCE [LARGE SCALE GENOMIC DNA]</scope>
    <source>
        <strain evidence="4">Araruama</strain>
    </source>
</reference>
<feature type="domain" description="LPS-assembly protein LptD central" evidence="2">
    <location>
        <begin position="177"/>
        <end position="286"/>
    </location>
</feature>
<dbReference type="PANTHER" id="PTHR30189">
    <property type="entry name" value="LPS-ASSEMBLY PROTEIN"/>
    <property type="match status" value="1"/>
</dbReference>
<name>A0A1V1P4Z2_9BACT</name>
<keyword evidence="1" id="KW-0732">Signal</keyword>
<feature type="signal peptide" evidence="1">
    <location>
        <begin position="1"/>
        <end position="27"/>
    </location>
</feature>
<sequence>MKPMNNKSCVVLSILIMTLGTSSFLNAQYFELASPEIRVWADQIVVKRNTVEARGDVFMHQSPLTIYAGYIKLDLQTKMLVADKTVLAQFKDACLTGNHLRLDLNTQNGIIHQGTFFYEPGPLYLKGNRIEKTGPNSYYVDDVLVTGCDICDPDWSITGKDVHITIDGYARLWHGKMFVKNMPVFYTPFFIFPVKKERQSGLLFPFVEQSLRKGWLYQQPFYMVLGQRFDATLYTTYMEKRGIMNGLEFRYNTGDDNTGTVMVDYLDDRQQETCSNHSQWGYDHDHYLRSNADRYWFRMKLDQPLIFNTMAKLDIDWVSDPDYLKTFDTSYTGFEQSRKSLFDRHHRTIDDSDETIRSNRLLIYRKFDFSRIYGEFQWFDDVYHRKLDLDPSPIHQLPVIRFSSIQSPLWQLPIFLNFDTQYAYDYQENAHNRHNLYMASGMTLPVDILPFAVIEPSFHIKGGYSHSSFERKSTHQKIIKTAITSELYKIYSFGLNRANRKVKRNSSTLSAFMLHIHIAQILMKISISFICSVKNQTRFIG</sequence>
<evidence type="ECO:0000259" key="2">
    <source>
        <dbReference type="Pfam" id="PF19838"/>
    </source>
</evidence>
<organism evidence="3 4">
    <name type="scientific">Candidatus Magnetoglobus multicellularis str. Araruama</name>
    <dbReference type="NCBI Taxonomy" id="890399"/>
    <lineage>
        <taxon>Bacteria</taxon>
        <taxon>Pseudomonadati</taxon>
        <taxon>Thermodesulfobacteriota</taxon>
        <taxon>Desulfobacteria</taxon>
        <taxon>Desulfobacterales</taxon>
        <taxon>Desulfobacteraceae</taxon>
        <taxon>Candidatus Magnetoglobus</taxon>
    </lineage>
</organism>
<dbReference type="Proteomes" id="UP000189670">
    <property type="component" value="Unassembled WGS sequence"/>
</dbReference>
<dbReference type="PANTHER" id="PTHR30189:SF1">
    <property type="entry name" value="LPS-ASSEMBLY PROTEIN LPTD"/>
    <property type="match status" value="1"/>
</dbReference>